<proteinExistence type="predicted"/>
<evidence type="ECO:0000313" key="2">
    <source>
        <dbReference type="Proteomes" id="UP000613743"/>
    </source>
</evidence>
<dbReference type="Proteomes" id="UP000613743">
    <property type="component" value="Unassembled WGS sequence"/>
</dbReference>
<reference evidence="1" key="2">
    <citation type="submission" date="2020-09" db="EMBL/GenBank/DDBJ databases">
        <authorList>
            <person name="Sun Q."/>
            <person name="Ohkuma M."/>
        </authorList>
    </citation>
    <scope>NUCLEOTIDE SEQUENCE</scope>
    <source>
        <strain evidence="1">JCM 30804</strain>
    </source>
</reference>
<dbReference type="AlphaFoldDB" id="A0A917N5I4"/>
<accession>A0A917N5I4</accession>
<gene>
    <name evidence="1" type="ORF">GCM10009332_00580</name>
</gene>
<sequence length="100" mass="11529">MTPKNGIAKIDTYFINLYCKSTISTSHLKLVILGKYTILKKEVITREYIILSLSIASHCPANTSPYFSIKSRRSKKIANGIVERETKVIHPYFRYFLNID</sequence>
<comment type="caution">
    <text evidence="1">The sequence shown here is derived from an EMBL/GenBank/DDBJ whole genome shotgun (WGS) entry which is preliminary data.</text>
</comment>
<reference evidence="1" key="1">
    <citation type="journal article" date="2014" name="Int. J. Syst. Evol. Microbiol.">
        <title>Complete genome sequence of Corynebacterium casei LMG S-19264T (=DSM 44701T), isolated from a smear-ripened cheese.</title>
        <authorList>
            <consortium name="US DOE Joint Genome Institute (JGI-PGF)"/>
            <person name="Walter F."/>
            <person name="Albersmeier A."/>
            <person name="Kalinowski J."/>
            <person name="Ruckert C."/>
        </authorList>
    </citation>
    <scope>NUCLEOTIDE SEQUENCE</scope>
    <source>
        <strain evidence="1">JCM 30804</strain>
    </source>
</reference>
<protein>
    <submittedName>
        <fullName evidence="1">Uncharacterized protein</fullName>
    </submittedName>
</protein>
<dbReference type="EMBL" id="BMPZ01000001">
    <property type="protein sequence ID" value="GGI67350.1"/>
    <property type="molecule type" value="Genomic_DNA"/>
</dbReference>
<organism evidence="1 2">
    <name type="scientific">Shewanella gelidii</name>
    <dbReference type="NCBI Taxonomy" id="1642821"/>
    <lineage>
        <taxon>Bacteria</taxon>
        <taxon>Pseudomonadati</taxon>
        <taxon>Pseudomonadota</taxon>
        <taxon>Gammaproteobacteria</taxon>
        <taxon>Alteromonadales</taxon>
        <taxon>Shewanellaceae</taxon>
        <taxon>Shewanella</taxon>
    </lineage>
</organism>
<evidence type="ECO:0000313" key="1">
    <source>
        <dbReference type="EMBL" id="GGI67350.1"/>
    </source>
</evidence>
<keyword evidence="2" id="KW-1185">Reference proteome</keyword>
<name>A0A917N5I4_9GAMM</name>